<proteinExistence type="predicted"/>
<gene>
    <name evidence="1" type="ORF">D779_2818</name>
</gene>
<reference evidence="1 2" key="1">
    <citation type="submission" date="2012-11" db="EMBL/GenBank/DDBJ databases">
        <title>Genome assembly of Thiorhodococcus sp. AK35.</title>
        <authorList>
            <person name="Nupur N."/>
            <person name="Khatri I."/>
            <person name="Subramanian S."/>
            <person name="Pinnaka A."/>
        </authorList>
    </citation>
    <scope>NUCLEOTIDE SEQUENCE [LARGE SCALE GENOMIC DNA]</scope>
    <source>
        <strain evidence="1 2">AK35</strain>
    </source>
</reference>
<sequence length="168" mass="18511">MDPITALLAGYLTTSAESIGNQIANSAVARMDTEVKVETVEYQGIDVDFSHQMWRIQDSSVCGQYRGDVVKRSACTHAAKDLFAESCKRLSDNRSAHPDYSSLKAMYCSAAARFRPTQAGIEWTDPGAISPDAEALQECRLAQAALLTENTPENRYRKKRACAKVRSD</sequence>
<comment type="caution">
    <text evidence="1">The sequence shown here is derived from an EMBL/GenBank/DDBJ whole genome shotgun (WGS) entry which is preliminary data.</text>
</comment>
<dbReference type="STRING" id="1249627.D779_2818"/>
<name>W9VV51_9GAMM</name>
<evidence type="ECO:0000313" key="2">
    <source>
        <dbReference type="Proteomes" id="UP000019460"/>
    </source>
</evidence>
<protein>
    <submittedName>
        <fullName evidence="1">Uncharacterized protein</fullName>
    </submittedName>
</protein>
<keyword evidence="2" id="KW-1185">Reference proteome</keyword>
<accession>W9VV51</accession>
<evidence type="ECO:0000313" key="1">
    <source>
        <dbReference type="EMBL" id="EXJ14280.1"/>
    </source>
</evidence>
<dbReference type="Proteomes" id="UP000019460">
    <property type="component" value="Unassembled WGS sequence"/>
</dbReference>
<dbReference type="AlphaFoldDB" id="W9VV51"/>
<dbReference type="RefSeq" id="WP_157726416.1">
    <property type="nucleotide sequence ID" value="NZ_AONC01000044.1"/>
</dbReference>
<dbReference type="EMBL" id="AONC01000044">
    <property type="protein sequence ID" value="EXJ14280.1"/>
    <property type="molecule type" value="Genomic_DNA"/>
</dbReference>
<dbReference type="eggNOG" id="ENOG5032RV9">
    <property type="taxonomic scope" value="Bacteria"/>
</dbReference>
<organism evidence="1 2">
    <name type="scientific">Imhoffiella purpurea</name>
    <dbReference type="NCBI Taxonomy" id="1249627"/>
    <lineage>
        <taxon>Bacteria</taxon>
        <taxon>Pseudomonadati</taxon>
        <taxon>Pseudomonadota</taxon>
        <taxon>Gammaproteobacteria</taxon>
        <taxon>Chromatiales</taxon>
        <taxon>Chromatiaceae</taxon>
        <taxon>Imhoffiella</taxon>
    </lineage>
</organism>
<dbReference type="OrthoDB" id="6120156at2"/>